<dbReference type="OrthoDB" id="289936at2"/>
<evidence type="ECO:0000313" key="3">
    <source>
        <dbReference type="Proteomes" id="UP000320421"/>
    </source>
</evidence>
<evidence type="ECO:0000256" key="1">
    <source>
        <dbReference type="SAM" id="Phobius"/>
    </source>
</evidence>
<name>A0A517PHX9_9PLAN</name>
<keyword evidence="1" id="KW-0472">Membrane</keyword>
<dbReference type="EMBL" id="CP036266">
    <property type="protein sequence ID" value="QDT18983.1"/>
    <property type="molecule type" value="Genomic_DNA"/>
</dbReference>
<accession>A0A517PHX9</accession>
<evidence type="ECO:0000313" key="2">
    <source>
        <dbReference type="EMBL" id="QDT18983.1"/>
    </source>
</evidence>
<gene>
    <name evidence="2" type="ORF">HG66A1_07460</name>
</gene>
<keyword evidence="1" id="KW-0812">Transmembrane</keyword>
<dbReference type="RefSeq" id="WP_145180894.1">
    <property type="nucleotide sequence ID" value="NZ_CP036266.1"/>
</dbReference>
<keyword evidence="1" id="KW-1133">Transmembrane helix</keyword>
<protein>
    <submittedName>
        <fullName evidence="2">Uncharacterized protein</fullName>
    </submittedName>
</protein>
<dbReference type="AlphaFoldDB" id="A0A517PHX9"/>
<proteinExistence type="predicted"/>
<sequence length="85" mass="9733">MQRMNPWMPTIFALLFSALAVFESFTEGNKLYFFFFANVPWIFMFVSFSLSQLQKENDELRTRLEALEGHAPATDLPENGAVAHG</sequence>
<dbReference type="Proteomes" id="UP000320421">
    <property type="component" value="Chromosome"/>
</dbReference>
<organism evidence="2 3">
    <name type="scientific">Gimesia chilikensis</name>
    <dbReference type="NCBI Taxonomy" id="2605989"/>
    <lineage>
        <taxon>Bacteria</taxon>
        <taxon>Pseudomonadati</taxon>
        <taxon>Planctomycetota</taxon>
        <taxon>Planctomycetia</taxon>
        <taxon>Planctomycetales</taxon>
        <taxon>Planctomycetaceae</taxon>
        <taxon>Gimesia</taxon>
    </lineage>
</organism>
<reference evidence="2 3" key="1">
    <citation type="submission" date="2019-02" db="EMBL/GenBank/DDBJ databases">
        <title>Deep-cultivation of Planctomycetes and their phenomic and genomic characterization uncovers novel biology.</title>
        <authorList>
            <person name="Wiegand S."/>
            <person name="Jogler M."/>
            <person name="Boedeker C."/>
            <person name="Pinto D."/>
            <person name="Vollmers J."/>
            <person name="Rivas-Marin E."/>
            <person name="Kohn T."/>
            <person name="Peeters S.H."/>
            <person name="Heuer A."/>
            <person name="Rast P."/>
            <person name="Oberbeckmann S."/>
            <person name="Bunk B."/>
            <person name="Jeske O."/>
            <person name="Meyerdierks A."/>
            <person name="Storesund J.E."/>
            <person name="Kallscheuer N."/>
            <person name="Luecker S."/>
            <person name="Lage O.M."/>
            <person name="Pohl T."/>
            <person name="Merkel B.J."/>
            <person name="Hornburger P."/>
            <person name="Mueller R.-W."/>
            <person name="Bruemmer F."/>
            <person name="Labrenz M."/>
            <person name="Spormann A.M."/>
            <person name="Op den Camp H."/>
            <person name="Overmann J."/>
            <person name="Amann R."/>
            <person name="Jetten M.S.M."/>
            <person name="Mascher T."/>
            <person name="Medema M.H."/>
            <person name="Devos D.P."/>
            <person name="Kaster A.-K."/>
            <person name="Ovreas L."/>
            <person name="Rohde M."/>
            <person name="Galperin M.Y."/>
            <person name="Jogler C."/>
        </authorList>
    </citation>
    <scope>NUCLEOTIDE SEQUENCE [LARGE SCALE GENOMIC DNA]</scope>
    <source>
        <strain evidence="2 3">HG66A1</strain>
    </source>
</reference>
<feature type="transmembrane region" description="Helical" evidence="1">
    <location>
        <begin position="32"/>
        <end position="53"/>
    </location>
</feature>
<keyword evidence="3" id="KW-1185">Reference proteome</keyword>